<keyword evidence="9" id="KW-1000">Mitochondrion outer membrane</keyword>
<reference evidence="17" key="2">
    <citation type="submission" date="2025-05" db="UniProtKB">
        <authorList>
            <consortium name="EnsemblMetazoa"/>
        </authorList>
    </citation>
    <scope>IDENTIFICATION</scope>
</reference>
<dbReference type="AlphaFoldDB" id="A0A6P7FPS0"/>
<evidence type="ECO:0000256" key="3">
    <source>
        <dbReference type="ARBA" id="ARBA00012483"/>
    </source>
</evidence>
<keyword evidence="11 15" id="KW-1133">Transmembrane helix</keyword>
<evidence type="ECO:0000259" key="16">
    <source>
        <dbReference type="PROSITE" id="PS50089"/>
    </source>
</evidence>
<evidence type="ECO:0000256" key="12">
    <source>
        <dbReference type="ARBA" id="ARBA00023128"/>
    </source>
</evidence>
<organism evidence="19">
    <name type="scientific">Diabrotica virgifera virgifera</name>
    <name type="common">western corn rootworm</name>
    <dbReference type="NCBI Taxonomy" id="50390"/>
    <lineage>
        <taxon>Eukaryota</taxon>
        <taxon>Metazoa</taxon>
        <taxon>Ecdysozoa</taxon>
        <taxon>Arthropoda</taxon>
        <taxon>Hexapoda</taxon>
        <taxon>Insecta</taxon>
        <taxon>Pterygota</taxon>
        <taxon>Neoptera</taxon>
        <taxon>Endopterygota</taxon>
        <taxon>Coleoptera</taxon>
        <taxon>Polyphaga</taxon>
        <taxon>Cucujiformia</taxon>
        <taxon>Chrysomeloidea</taxon>
        <taxon>Chrysomelidae</taxon>
        <taxon>Galerucinae</taxon>
        <taxon>Diabroticina</taxon>
        <taxon>Diabroticites</taxon>
        <taxon>Diabrotica</taxon>
    </lineage>
</organism>
<evidence type="ECO:0000256" key="9">
    <source>
        <dbReference type="ARBA" id="ARBA00022787"/>
    </source>
</evidence>
<dbReference type="PANTHER" id="PTHR12183:SF32">
    <property type="entry name" value="MITOCHONDRIAL E3 UBIQUITIN PROTEIN LIGASE 1"/>
    <property type="match status" value="1"/>
</dbReference>
<dbReference type="Pfam" id="PF12483">
    <property type="entry name" value="GIDE"/>
    <property type="match status" value="1"/>
</dbReference>
<keyword evidence="18" id="KW-1185">Reference proteome</keyword>
<dbReference type="RefSeq" id="XP_028138309.1">
    <property type="nucleotide sequence ID" value="XM_028282508.1"/>
</dbReference>
<dbReference type="EnsemblMetazoa" id="XM_028282508.2">
    <property type="protein sequence ID" value="XP_028138309.1"/>
    <property type="gene ID" value="LOC114332676"/>
</dbReference>
<name>A0A6P7FPS0_DIAVI</name>
<keyword evidence="10" id="KW-0862">Zinc</keyword>
<evidence type="ECO:0000256" key="14">
    <source>
        <dbReference type="PROSITE-ProRule" id="PRU00175"/>
    </source>
</evidence>
<dbReference type="FunCoup" id="A0A6P7FPS0">
    <property type="interactions" value="1225"/>
</dbReference>
<dbReference type="PANTHER" id="PTHR12183">
    <property type="entry name" value="MITOCHONDRIAL UBIQUITIN LIGASE ACTIVATOR OF NFKB 1"/>
    <property type="match status" value="1"/>
</dbReference>
<dbReference type="InterPro" id="IPR022170">
    <property type="entry name" value="MUL1-like"/>
</dbReference>
<protein>
    <recommendedName>
        <fullName evidence="3">RING-type E3 ubiquitin transferase</fullName>
        <ecNumber evidence="3">2.3.2.27</ecNumber>
    </recommendedName>
</protein>
<evidence type="ECO:0000256" key="13">
    <source>
        <dbReference type="ARBA" id="ARBA00023136"/>
    </source>
</evidence>
<gene>
    <name evidence="19" type="primary">LOC114332676</name>
</gene>
<dbReference type="OrthoDB" id="66726at2759"/>
<dbReference type="Gene3D" id="3.30.40.10">
    <property type="entry name" value="Zinc/RING finger domain, C3HC4 (zinc finger)"/>
    <property type="match status" value="1"/>
</dbReference>
<feature type="domain" description="RING-type" evidence="16">
    <location>
        <begin position="292"/>
        <end position="328"/>
    </location>
</feature>
<dbReference type="InterPro" id="IPR013083">
    <property type="entry name" value="Znf_RING/FYVE/PHD"/>
</dbReference>
<reference evidence="19" key="1">
    <citation type="submission" date="2025-04" db="UniProtKB">
        <authorList>
            <consortium name="RefSeq"/>
        </authorList>
    </citation>
    <scope>IDENTIFICATION</scope>
    <source>
        <tissue evidence="19">Whole insect</tissue>
    </source>
</reference>
<dbReference type="KEGG" id="dvv:114332676"/>
<evidence type="ECO:0000256" key="8">
    <source>
        <dbReference type="ARBA" id="ARBA00022786"/>
    </source>
</evidence>
<keyword evidence="5 15" id="KW-0812">Transmembrane</keyword>
<dbReference type="GO" id="GO:0005741">
    <property type="term" value="C:mitochondrial outer membrane"/>
    <property type="evidence" value="ECO:0007669"/>
    <property type="project" value="UniProtKB-SubCell"/>
</dbReference>
<dbReference type="InterPro" id="IPR001841">
    <property type="entry name" value="Znf_RING"/>
</dbReference>
<proteinExistence type="predicted"/>
<feature type="transmembrane region" description="Helical" evidence="15">
    <location>
        <begin position="231"/>
        <end position="250"/>
    </location>
</feature>
<dbReference type="Pfam" id="PF13920">
    <property type="entry name" value="zf-C3HC4_3"/>
    <property type="match status" value="1"/>
</dbReference>
<evidence type="ECO:0000313" key="18">
    <source>
        <dbReference type="Proteomes" id="UP001652700"/>
    </source>
</evidence>
<sequence>MDYLGESIALGVDSIILAVCIRQYYKKKNAMALIQGAPYLEINKDLKEIVETHPDHKLSYVAIRGTVKPLGNPIVSNAKPTVTGVVQVLKIKEHVIQRSTAGFWADSERVIQEVHNVMPFALETRGIQIEVCDPLGAEVLDMDVISDNFHPTVPSVIDHIWSFFAGIRQRGIQSTEKMLRTGSVITGIGELVSEKDGNLKLQPPTEGEPFYLTNMGILSLLKKLNSSKSNYRIMCIVFGSIGIVISGFIVKKYLRIKSEKESEEQQRSQLELSRKERRRKIRDEDLNENQICVVCKENPKEIILLPCGHVCLCEDCALGINEFCPICRSHIERKNVAYVA</sequence>
<dbReference type="CDD" id="cd16649">
    <property type="entry name" value="mRING-HC-C3HC5_CGRF1-like"/>
    <property type="match status" value="1"/>
</dbReference>
<evidence type="ECO:0000256" key="11">
    <source>
        <dbReference type="ARBA" id="ARBA00022989"/>
    </source>
</evidence>
<keyword evidence="13 15" id="KW-0472">Membrane</keyword>
<dbReference type="GO" id="GO:0061630">
    <property type="term" value="F:ubiquitin protein ligase activity"/>
    <property type="evidence" value="ECO:0007669"/>
    <property type="project" value="UniProtKB-EC"/>
</dbReference>
<evidence type="ECO:0000256" key="5">
    <source>
        <dbReference type="ARBA" id="ARBA00022692"/>
    </source>
</evidence>
<evidence type="ECO:0000256" key="10">
    <source>
        <dbReference type="ARBA" id="ARBA00022833"/>
    </source>
</evidence>
<accession>A0A6P7FPS0</accession>
<dbReference type="GeneID" id="114332676"/>
<keyword evidence="6" id="KW-0479">Metal-binding</keyword>
<evidence type="ECO:0000256" key="1">
    <source>
        <dbReference type="ARBA" id="ARBA00000900"/>
    </source>
</evidence>
<evidence type="ECO:0000313" key="19">
    <source>
        <dbReference type="RefSeq" id="XP_028138309.1"/>
    </source>
</evidence>
<dbReference type="Proteomes" id="UP001652700">
    <property type="component" value="Unplaced"/>
</dbReference>
<dbReference type="EC" id="2.3.2.27" evidence="3"/>
<keyword evidence="8" id="KW-0833">Ubl conjugation pathway</keyword>
<dbReference type="SUPFAM" id="SSF57850">
    <property type="entry name" value="RING/U-box"/>
    <property type="match status" value="1"/>
</dbReference>
<evidence type="ECO:0000256" key="7">
    <source>
        <dbReference type="ARBA" id="ARBA00022771"/>
    </source>
</evidence>
<keyword evidence="4" id="KW-0808">Transferase</keyword>
<evidence type="ECO:0000313" key="17">
    <source>
        <dbReference type="EnsemblMetazoa" id="XP_028138309.1"/>
    </source>
</evidence>
<dbReference type="InParanoid" id="A0A6P7FPS0"/>
<dbReference type="InterPro" id="IPR051652">
    <property type="entry name" value="MDM2_MDM4_MUL1"/>
</dbReference>
<keyword evidence="7 14" id="KW-0863">Zinc-finger</keyword>
<evidence type="ECO:0000256" key="2">
    <source>
        <dbReference type="ARBA" id="ARBA00004374"/>
    </source>
</evidence>
<dbReference type="GO" id="GO:0008270">
    <property type="term" value="F:zinc ion binding"/>
    <property type="evidence" value="ECO:0007669"/>
    <property type="project" value="UniProtKB-KW"/>
</dbReference>
<dbReference type="CTD" id="79594"/>
<keyword evidence="12" id="KW-0496">Mitochondrion</keyword>
<evidence type="ECO:0000256" key="4">
    <source>
        <dbReference type="ARBA" id="ARBA00022679"/>
    </source>
</evidence>
<dbReference type="GO" id="GO:0016567">
    <property type="term" value="P:protein ubiquitination"/>
    <property type="evidence" value="ECO:0007669"/>
    <property type="project" value="InterPro"/>
</dbReference>
<evidence type="ECO:0000256" key="15">
    <source>
        <dbReference type="SAM" id="Phobius"/>
    </source>
</evidence>
<dbReference type="PROSITE" id="PS50089">
    <property type="entry name" value="ZF_RING_2"/>
    <property type="match status" value="1"/>
</dbReference>
<evidence type="ECO:0000256" key="6">
    <source>
        <dbReference type="ARBA" id="ARBA00022723"/>
    </source>
</evidence>
<dbReference type="SMART" id="SM00184">
    <property type="entry name" value="RING"/>
    <property type="match status" value="1"/>
</dbReference>
<comment type="subcellular location">
    <subcellularLocation>
        <location evidence="2">Mitochondrion outer membrane</location>
        <topology evidence="2">Multi-pass membrane protein</topology>
    </subcellularLocation>
</comment>
<comment type="catalytic activity">
    <reaction evidence="1">
        <text>S-ubiquitinyl-[E2 ubiquitin-conjugating enzyme]-L-cysteine + [acceptor protein]-L-lysine = [E2 ubiquitin-conjugating enzyme]-L-cysteine + N(6)-ubiquitinyl-[acceptor protein]-L-lysine.</text>
        <dbReference type="EC" id="2.3.2.27"/>
    </reaction>
</comment>